<sequence length="326" mass="34128">MWQATIRLSTTQPATPALAFTATSADTTPPPAMSCSPATRLTAADSKAVASADDASTVSAAMDNATGTNAPHAATTSKIVRFVTTSPTPAATRTAAASNVTNASNPGTASHVAAAHTNCGAGRNTSKVPAALTAATVSNTAPSGNPACLRSANVDNRKRADSESTTHVTAGKDTTEGGDATVIDPNGPLTVELLDNLAEAFRDVNIKLRGDARKVRQASEWLQGVGQTLRCFAEDRTKLLAKIEQIGSENRDLQGKNIQLLGKMEQLAAENSRLQEQNVLLQTQLADARRRLALARNVKRALRKMVRYAEKALPDDGDGEDGQGDM</sequence>
<gene>
    <name evidence="3" type="ORF">FN846DRAFT_995424</name>
</gene>
<proteinExistence type="predicted"/>
<organism evidence="3 4">
    <name type="scientific">Sphaerosporella brunnea</name>
    <dbReference type="NCBI Taxonomy" id="1250544"/>
    <lineage>
        <taxon>Eukaryota</taxon>
        <taxon>Fungi</taxon>
        <taxon>Dikarya</taxon>
        <taxon>Ascomycota</taxon>
        <taxon>Pezizomycotina</taxon>
        <taxon>Pezizomycetes</taxon>
        <taxon>Pezizales</taxon>
        <taxon>Pyronemataceae</taxon>
        <taxon>Sphaerosporella</taxon>
    </lineage>
</organism>
<accession>A0A5J5ELD9</accession>
<dbReference type="EMBL" id="VXIS01000241">
    <property type="protein sequence ID" value="KAA8895836.1"/>
    <property type="molecule type" value="Genomic_DNA"/>
</dbReference>
<dbReference type="AlphaFoldDB" id="A0A5J5ELD9"/>
<evidence type="ECO:0000256" key="1">
    <source>
        <dbReference type="SAM" id="Coils"/>
    </source>
</evidence>
<keyword evidence="1" id="KW-0175">Coiled coil</keyword>
<comment type="caution">
    <text evidence="3">The sequence shown here is derived from an EMBL/GenBank/DDBJ whole genome shotgun (WGS) entry which is preliminary data.</text>
</comment>
<dbReference type="Proteomes" id="UP000326924">
    <property type="component" value="Unassembled WGS sequence"/>
</dbReference>
<feature type="compositionally biased region" description="Basic and acidic residues" evidence="2">
    <location>
        <begin position="155"/>
        <end position="164"/>
    </location>
</feature>
<keyword evidence="4" id="KW-1185">Reference proteome</keyword>
<evidence type="ECO:0000256" key="2">
    <source>
        <dbReference type="SAM" id="MobiDB-lite"/>
    </source>
</evidence>
<feature type="coiled-coil region" evidence="1">
    <location>
        <begin position="250"/>
        <end position="305"/>
    </location>
</feature>
<protein>
    <submittedName>
        <fullName evidence="3">Uncharacterized protein</fullName>
    </submittedName>
</protein>
<feature type="region of interest" description="Disordered" evidence="2">
    <location>
        <begin position="155"/>
        <end position="179"/>
    </location>
</feature>
<reference evidence="3 4" key="1">
    <citation type="submission" date="2019-09" db="EMBL/GenBank/DDBJ databases">
        <title>Draft genome of the ectomycorrhizal ascomycete Sphaerosporella brunnea.</title>
        <authorList>
            <consortium name="DOE Joint Genome Institute"/>
            <person name="Benucci G.M."/>
            <person name="Marozzi G."/>
            <person name="Antonielli L."/>
            <person name="Sanchez S."/>
            <person name="Marco P."/>
            <person name="Wang X."/>
            <person name="Falini L.B."/>
            <person name="Barry K."/>
            <person name="Haridas S."/>
            <person name="Lipzen A."/>
            <person name="Labutti K."/>
            <person name="Grigoriev I.V."/>
            <person name="Murat C."/>
            <person name="Martin F."/>
            <person name="Albertini E."/>
            <person name="Donnini D."/>
            <person name="Bonito G."/>
        </authorList>
    </citation>
    <scope>NUCLEOTIDE SEQUENCE [LARGE SCALE GENOMIC DNA]</scope>
    <source>
        <strain evidence="3 4">Sb_GMNB300</strain>
    </source>
</reference>
<evidence type="ECO:0000313" key="3">
    <source>
        <dbReference type="EMBL" id="KAA8895836.1"/>
    </source>
</evidence>
<dbReference type="InParanoid" id="A0A5J5ELD9"/>
<evidence type="ECO:0000313" key="4">
    <source>
        <dbReference type="Proteomes" id="UP000326924"/>
    </source>
</evidence>
<name>A0A5J5ELD9_9PEZI</name>